<feature type="compositionally biased region" description="Polar residues" evidence="1">
    <location>
        <begin position="1"/>
        <end position="11"/>
    </location>
</feature>
<name>A0A060S7D3_PYCCI</name>
<feature type="region of interest" description="Disordered" evidence="1">
    <location>
        <begin position="293"/>
        <end position="328"/>
    </location>
</feature>
<proteinExistence type="predicted"/>
<feature type="region of interest" description="Disordered" evidence="1">
    <location>
        <begin position="1"/>
        <end position="21"/>
    </location>
</feature>
<dbReference type="EMBL" id="CCBP010000081">
    <property type="protein sequence ID" value="CDO70387.1"/>
    <property type="molecule type" value="Genomic_DNA"/>
</dbReference>
<protein>
    <submittedName>
        <fullName evidence="2">Uncharacterized protein</fullName>
    </submittedName>
</protein>
<reference evidence="2" key="1">
    <citation type="submission" date="2014-01" db="EMBL/GenBank/DDBJ databases">
        <title>The genome of the white-rot fungus Pycnoporus cinnabarinus: a basidiomycete model with a versatile arsenal for lignocellulosic biomass breakdown.</title>
        <authorList>
            <person name="Levasseur A."/>
            <person name="Lomascolo A."/>
            <person name="Ruiz-Duenas F.J."/>
            <person name="Uzan E."/>
            <person name="Piumi F."/>
            <person name="Kues U."/>
            <person name="Ram A.F.J."/>
            <person name="Murat C."/>
            <person name="Haon M."/>
            <person name="Benoit I."/>
            <person name="Arfi Y."/>
            <person name="Chevret D."/>
            <person name="Drula E."/>
            <person name="Kwon M.J."/>
            <person name="Gouret P."/>
            <person name="Lesage-Meessen L."/>
            <person name="Lombard V."/>
            <person name="Mariette J."/>
            <person name="Noirot C."/>
            <person name="Park J."/>
            <person name="Patyshakuliyeva A."/>
            <person name="Wieneger R.A.B."/>
            <person name="Wosten H.A.B."/>
            <person name="Martin F."/>
            <person name="Coutinho P.M."/>
            <person name="de Vries R."/>
            <person name="Martinez A.T."/>
            <person name="Klopp C."/>
            <person name="Pontarotti P."/>
            <person name="Henrissat B."/>
            <person name="Record E."/>
        </authorList>
    </citation>
    <scope>NUCLEOTIDE SEQUENCE [LARGE SCALE GENOMIC DNA]</scope>
    <source>
        <strain evidence="2">BRFM137</strain>
    </source>
</reference>
<organism evidence="2 3">
    <name type="scientific">Pycnoporus cinnabarinus</name>
    <name type="common">Cinnabar-red polypore</name>
    <name type="synonym">Trametes cinnabarina</name>
    <dbReference type="NCBI Taxonomy" id="5643"/>
    <lineage>
        <taxon>Eukaryota</taxon>
        <taxon>Fungi</taxon>
        <taxon>Dikarya</taxon>
        <taxon>Basidiomycota</taxon>
        <taxon>Agaricomycotina</taxon>
        <taxon>Agaricomycetes</taxon>
        <taxon>Polyporales</taxon>
        <taxon>Polyporaceae</taxon>
        <taxon>Trametes</taxon>
    </lineage>
</organism>
<comment type="caution">
    <text evidence="2">The sequence shown here is derived from an EMBL/GenBank/DDBJ whole genome shotgun (WGS) entry which is preliminary data.</text>
</comment>
<accession>A0A060S7D3</accession>
<dbReference type="Proteomes" id="UP000029665">
    <property type="component" value="Unassembled WGS sequence"/>
</dbReference>
<dbReference type="HOGENOM" id="CLU_696645_0_0_1"/>
<dbReference type="AlphaFoldDB" id="A0A060S7D3"/>
<evidence type="ECO:0000256" key="1">
    <source>
        <dbReference type="SAM" id="MobiDB-lite"/>
    </source>
</evidence>
<gene>
    <name evidence="2" type="ORF">BN946_scf184999.g27</name>
</gene>
<evidence type="ECO:0000313" key="3">
    <source>
        <dbReference type="Proteomes" id="UP000029665"/>
    </source>
</evidence>
<evidence type="ECO:0000313" key="2">
    <source>
        <dbReference type="EMBL" id="CDO70387.1"/>
    </source>
</evidence>
<keyword evidence="3" id="KW-1185">Reference proteome</keyword>
<sequence>MNFGDSSSRSMRQILEETTARSRRDDCKIQWESGAERLRVLPVPPGSPPPCDSQLLESAAYVYQCSCLMYGFAMLHDESHPFPSDWGASDVSQTSTVDAGVAHQNFCDHNFRYPQCSPTYPSPVPHRLSTHQDEWSDSAGPGSSIDATDLAYSYPTLDAAWPSADGLCDPATQYIQHMPAFPAAVPSLYSQPYIPPLVQSDSQFVSTGWETNHCQHTQSYRLPMSEEDIFLSLTGSHDLRDPGVFHSGPTIGWSHQTTEQRGYDNHITASLSSTPPLHVSDWMSYSAPGSSVSESYLSDNPDPGPQVTQSHDHRDPKASVTTPYLHQPEVDLPAHPFSKFEPYMESITIPGDRPRSYTVVVTIKVEANGRHVKYFRCPEPGCKTSMSTFAYSKPCR</sequence>